<evidence type="ECO:0000313" key="1">
    <source>
        <dbReference type="EMBL" id="SME38967.1"/>
    </source>
</evidence>
<protein>
    <submittedName>
        <fullName evidence="1">Uncharacterized protein</fullName>
    </submittedName>
</protein>
<accession>A0A1Y6AGN2</accession>
<dbReference type="EMBL" id="FWZD01000069">
    <property type="protein sequence ID" value="SME38967.1"/>
    <property type="molecule type" value="Genomic_DNA"/>
</dbReference>
<dbReference type="AlphaFoldDB" id="A0A1Y6AGN2"/>
<dbReference type="RefSeq" id="WP_088029530.1">
    <property type="nucleotide sequence ID" value="NZ_FWZD01000069.1"/>
</dbReference>
<name>A0A1Y6AGN2_9BACI</name>
<reference evidence="2" key="1">
    <citation type="submission" date="2017-04" db="EMBL/GenBank/DDBJ databases">
        <authorList>
            <person name="Criscuolo A."/>
        </authorList>
    </citation>
    <scope>NUCLEOTIDE SEQUENCE [LARGE SCALE GENOMIC DNA]</scope>
</reference>
<proteinExistence type="predicted"/>
<organism evidence="1 2">
    <name type="scientific">Bacillus mobilis</name>
    <dbReference type="NCBI Taxonomy" id="2026190"/>
    <lineage>
        <taxon>Bacteria</taxon>
        <taxon>Bacillati</taxon>
        <taxon>Bacillota</taxon>
        <taxon>Bacilli</taxon>
        <taxon>Bacillales</taxon>
        <taxon>Bacillaceae</taxon>
        <taxon>Bacillus</taxon>
        <taxon>Bacillus cereus group</taxon>
    </lineage>
</organism>
<gene>
    <name evidence="1" type="ORF">BACERE00185_04532</name>
</gene>
<dbReference type="Proteomes" id="UP000194439">
    <property type="component" value="Unassembled WGS sequence"/>
</dbReference>
<sequence length="127" mass="14927">MDTVNKIIGRNIQAFLESRDLNKVWVRQRADIEEHIFDDMLSGKEKIDIHVHVAKLNKLFGIKDPAYFYQTNFNYTKPRNQLNSKENFLEYINSSHKGTVTPELNEGFEVFFDLVELIDILKATTKY</sequence>
<evidence type="ECO:0000313" key="2">
    <source>
        <dbReference type="Proteomes" id="UP000194439"/>
    </source>
</evidence>